<dbReference type="SUPFAM" id="SSF55681">
    <property type="entry name" value="Class II aaRS and biotin synthetases"/>
    <property type="match status" value="1"/>
</dbReference>
<dbReference type="CDD" id="cd16443">
    <property type="entry name" value="LplA"/>
    <property type="match status" value="1"/>
</dbReference>
<dbReference type="RefSeq" id="WP_012657082.1">
    <property type="nucleotide sequence ID" value="NZ_CABFNV010000003.1"/>
</dbReference>
<organism evidence="4 5">
    <name type="scientific">Macrococcoides caseolyticum</name>
    <dbReference type="NCBI Taxonomy" id="69966"/>
    <lineage>
        <taxon>Bacteria</taxon>
        <taxon>Bacillati</taxon>
        <taxon>Bacillota</taxon>
        <taxon>Bacilli</taxon>
        <taxon>Bacillales</taxon>
        <taxon>Staphylococcaceae</taxon>
        <taxon>Macrococcoides</taxon>
    </lineage>
</organism>
<evidence type="ECO:0000256" key="3">
    <source>
        <dbReference type="HAMAP-Rule" id="MF_02118"/>
    </source>
</evidence>
<comment type="caution">
    <text evidence="4">The sequence shown here is derived from an EMBL/GenBank/DDBJ whole genome shotgun (WGS) entry which is preliminary data.</text>
</comment>
<dbReference type="HAMAP" id="MF_02118">
    <property type="entry name" value="LipM"/>
    <property type="match status" value="1"/>
</dbReference>
<keyword evidence="2 3" id="KW-0012">Acyltransferase</keyword>
<evidence type="ECO:0000313" key="4">
    <source>
        <dbReference type="EMBL" id="PKE27181.1"/>
    </source>
</evidence>
<accession>A0A2N0VNB5</accession>
<evidence type="ECO:0000313" key="5">
    <source>
        <dbReference type="Proteomes" id="UP000233482"/>
    </source>
</evidence>
<dbReference type="Pfam" id="PF21948">
    <property type="entry name" value="LplA-B_cat"/>
    <property type="match status" value="1"/>
</dbReference>
<dbReference type="EC" id="2.3.1.181" evidence="3"/>
<comment type="similarity">
    <text evidence="3">Belongs to the octanoyltransferase LipM family.</text>
</comment>
<dbReference type="PROSITE" id="PS51733">
    <property type="entry name" value="BPL_LPL_CATALYTIC"/>
    <property type="match status" value="1"/>
</dbReference>
<comment type="miscellaneous">
    <text evidence="3">In the reaction, the free carboxyl group of octanoic acid is attached via an amide linkage to the epsilon-amino group of a specific lysine residue of lipoyl domains of lipoate-dependent enzymes. The reaction proceeds via an octanoyl-thioester enzyme intermediate.</text>
</comment>
<dbReference type="GO" id="GO:0009107">
    <property type="term" value="P:lipoate biosynthetic process"/>
    <property type="evidence" value="ECO:0007669"/>
    <property type="project" value="UniProtKB-UniRule"/>
</dbReference>
<name>A0A2N0VNB5_9STAP</name>
<evidence type="ECO:0000256" key="1">
    <source>
        <dbReference type="ARBA" id="ARBA00022679"/>
    </source>
</evidence>
<feature type="active site" description="Acyl-thioester intermediate" evidence="3">
    <location>
        <position position="149"/>
    </location>
</feature>
<comment type="function">
    <text evidence="3">Catalyzes the transfer of endogenously produced octanoic acid from octanoyl-acyl-carrier-protein onto the lipoyl domain of GcvH, an intermediate carrier during protein lipoylation.</text>
</comment>
<dbReference type="AlphaFoldDB" id="A0A2N0VNB5"/>
<dbReference type="InterPro" id="IPR050664">
    <property type="entry name" value="Octanoyltrans_LipM/LipL"/>
</dbReference>
<dbReference type="Proteomes" id="UP000233482">
    <property type="component" value="Unassembled WGS sequence"/>
</dbReference>
<reference evidence="4 5" key="1">
    <citation type="submission" date="2017-12" db="EMBL/GenBank/DDBJ databases">
        <title>Genomics of Macrococcus caseolyticus.</title>
        <authorList>
            <person name="MacFadyen A.C."/>
            <person name="Paterson G.K."/>
        </authorList>
    </citation>
    <scope>NUCLEOTIDE SEQUENCE [LARGE SCALE GENOMIC DNA]</scope>
    <source>
        <strain evidence="4 5">5788_EF188</strain>
    </source>
</reference>
<comment type="pathway">
    <text evidence="3">Protein modification; protein lipoylation via endogenous pathway; protein N(6)-(lipoyl)lysine from octanoyl-[acyl-carrier-protein].</text>
</comment>
<feature type="site" description="Lowers pKa of active site Cys" evidence="3">
    <location>
        <position position="164"/>
    </location>
</feature>
<comment type="catalytic activity">
    <reaction evidence="3">
        <text>octanoyl-[ACP] + L-lysyl-[protein] = N(6)-octanoyl-L-lysyl-[protein] + holo-[ACP] + H(+)</text>
        <dbReference type="Rhea" id="RHEA:17665"/>
        <dbReference type="Rhea" id="RHEA-COMP:9636"/>
        <dbReference type="Rhea" id="RHEA-COMP:9685"/>
        <dbReference type="Rhea" id="RHEA-COMP:9752"/>
        <dbReference type="Rhea" id="RHEA-COMP:9928"/>
        <dbReference type="ChEBI" id="CHEBI:15378"/>
        <dbReference type="ChEBI" id="CHEBI:29969"/>
        <dbReference type="ChEBI" id="CHEBI:64479"/>
        <dbReference type="ChEBI" id="CHEBI:78463"/>
        <dbReference type="ChEBI" id="CHEBI:78809"/>
        <dbReference type="EC" id="2.3.1.181"/>
    </reaction>
</comment>
<dbReference type="PANTHER" id="PTHR43679">
    <property type="entry name" value="OCTANOYLTRANSFERASE LIPM-RELATED"/>
    <property type="match status" value="1"/>
</dbReference>
<dbReference type="Gene3D" id="3.30.930.10">
    <property type="entry name" value="Bira Bifunctional Protein, Domain 2"/>
    <property type="match status" value="1"/>
</dbReference>
<dbReference type="InterPro" id="IPR004143">
    <property type="entry name" value="BPL_LPL_catalytic"/>
</dbReference>
<comment type="subunit">
    <text evidence="3">Monomer.</text>
</comment>
<proteinExistence type="inferred from homology"/>
<dbReference type="GO" id="GO:0033819">
    <property type="term" value="F:lipoyl(octanoyl) transferase activity"/>
    <property type="evidence" value="ECO:0007669"/>
    <property type="project" value="UniProtKB-UniRule"/>
</dbReference>
<dbReference type="OMA" id="AGRGYIH"/>
<dbReference type="GO" id="GO:0009249">
    <property type="term" value="P:protein lipoylation"/>
    <property type="evidence" value="ECO:0007669"/>
    <property type="project" value="UniProtKB-UniRule"/>
</dbReference>
<dbReference type="SMR" id="A0A2N0VNB5"/>
<sequence length="276" mass="31572">MQEEWLFINTHKNNPYYNMAMDEALLNLVSQGALPPVIRFYGWAPKTLSIGYFQKLEKEIDLDKVNAGGYGLVRRATGGRGVLHDKELTYSVIVPESHPMMPESVTAAYKVISTGLLEGFKNLGFQAEFSVPRTKEDRERLKDPRSSVCFDASSWYELVVEGKKIAGSAQTRQKGVILQHGSILQSIDVDELFDLFIFSSERLKERMKRSFYSKAVSIADLTDEEITIAMMEEAFYEGFEKGLDIKLKPFEVTAEIEQEVSVLIEKYRSEEWLKRR</sequence>
<dbReference type="PANTHER" id="PTHR43679:SF2">
    <property type="entry name" value="OCTANOYL-[GCVH]:PROTEIN N-OCTANOYLTRANSFERASE"/>
    <property type="match status" value="1"/>
</dbReference>
<protein>
    <recommendedName>
        <fullName evidence="3">Octanoyltransferase LipM</fullName>
        <ecNumber evidence="3">2.3.1.181</ecNumber>
    </recommendedName>
    <alternativeName>
        <fullName evidence="3">Octanoyl-[acyl-carrier-protein]:[GcvH] N-octanoyltransferase</fullName>
    </alternativeName>
</protein>
<keyword evidence="1 3" id="KW-0808">Transferase</keyword>
<dbReference type="EMBL" id="PIXC01000002">
    <property type="protein sequence ID" value="PKE27181.1"/>
    <property type="molecule type" value="Genomic_DNA"/>
</dbReference>
<evidence type="ECO:0000256" key="2">
    <source>
        <dbReference type="ARBA" id="ARBA00023315"/>
    </source>
</evidence>
<gene>
    <name evidence="3" type="primary">lipM</name>
    <name evidence="4" type="ORF">CW686_01680</name>
</gene>
<dbReference type="InterPro" id="IPR024898">
    <property type="entry name" value="LipM"/>
</dbReference>
<dbReference type="InterPro" id="IPR045864">
    <property type="entry name" value="aa-tRNA-synth_II/BPL/LPL"/>
</dbReference>